<feature type="compositionally biased region" description="Polar residues" evidence="9">
    <location>
        <begin position="539"/>
        <end position="555"/>
    </location>
</feature>
<dbReference type="InterPro" id="IPR013087">
    <property type="entry name" value="Znf_C2H2_type"/>
</dbReference>
<dbReference type="Gene3D" id="3.30.40.10">
    <property type="entry name" value="Zinc/RING finger domain, C3HC4 (zinc finger)"/>
    <property type="match status" value="1"/>
</dbReference>
<keyword evidence="5" id="KW-0862">Zinc</keyword>
<dbReference type="Pfam" id="PF05485">
    <property type="entry name" value="THAP"/>
    <property type="match status" value="1"/>
</dbReference>
<evidence type="ECO:0000256" key="4">
    <source>
        <dbReference type="ARBA" id="ARBA00022771"/>
    </source>
</evidence>
<evidence type="ECO:0000313" key="11">
    <source>
        <dbReference type="EMBL" id="KAL3395120.1"/>
    </source>
</evidence>
<protein>
    <recommendedName>
        <fullName evidence="10">THAP-type domain-containing protein</fullName>
    </recommendedName>
</protein>
<dbReference type="AlphaFoldDB" id="A0ABD2WQE9"/>
<organism evidence="11 12">
    <name type="scientific">Trichogramma kaykai</name>
    <dbReference type="NCBI Taxonomy" id="54128"/>
    <lineage>
        <taxon>Eukaryota</taxon>
        <taxon>Metazoa</taxon>
        <taxon>Ecdysozoa</taxon>
        <taxon>Arthropoda</taxon>
        <taxon>Hexapoda</taxon>
        <taxon>Insecta</taxon>
        <taxon>Pterygota</taxon>
        <taxon>Neoptera</taxon>
        <taxon>Endopterygota</taxon>
        <taxon>Hymenoptera</taxon>
        <taxon>Apocrita</taxon>
        <taxon>Proctotrupomorpha</taxon>
        <taxon>Chalcidoidea</taxon>
        <taxon>Trichogrammatidae</taxon>
        <taxon>Trichogramma</taxon>
    </lineage>
</organism>
<feature type="compositionally biased region" description="Polar residues" evidence="9">
    <location>
        <begin position="157"/>
        <end position="209"/>
    </location>
</feature>
<sequence length="1100" mass="123957">MQRESRNMTQKCCVKDCEELVKETRARCLPLHKFPKDPAQRTSWLATDGFPDDFRPTPSQIVCYKHFRQSDYEVSRGTHHKLFLKKGSVPSVFDDYDNHPDPIRSDLIATRLQARELKNSQQQQQQQVTAPTGSQSAAAAGNNSQLLEDSLNDTAASITSYDGSADDSTSQNLRSSSIESTGVSQDADSISAQSTSQQPAATESSQSVGSPMPVAQTIGLDETEPKQTVDSSKAKIINRSDIVFSPGFKLEAKDFNDVWYSARVVEVDHQEKDVLIHFDKWSTRYDEWIPMDSSRLRLMTQSPKEQNKTFEVGENVMATWVDGVKYPAQIKTCLGNDKYNVLFYDGFNKALKASKISKLPQETPTVQPVKTENTYVGSKQERRDRKRKHTITELFSHKKKSKLDNEKVAKKEVQEPETGNQKIVQKADVIQTQEPAKLDVKTEVQTPMEIPVNPIGSDLNDSSILIGSLRVETEDSALKCPKEGCTKLVRKEHLLIMHIKHYHPEFVQYLGVTPNVADLAYARTVGEPVEDVVPKKSRISTSTPNYTSSRTSSSCVEKEIPKAESEIQAEIKIEAERSNSIHEDSLSERSTVNSCTMSPGTLFDMRKKDERTHTGIKTLLPVRHPSSFVFDEPENSGPQNAEPEICKPSSSRGMKKKLTSESSIPPKSKKQRQFSENSDSFLQLDDSVFDQDDTLHPSDNSSLLNSTKLTNDIPSDIIPPAVGDTILVNGELIKVEKLRKEEIINCTCGSMEEDGLMIQCDLCQCWQHSVCNAIEREQDVPDKYICYICRNPQKQRTSKKYFHDQDWIREGILPKLNTIQVDPVKYRERSAMLKRAFDVMNIVLQTNDVLHSLRVKINIAQNKDHPKLYLWAKSWSKIKIPSYQNEPVPLLEKIKDENDNNDDSNIDNLLDTSNISLSLKTEDDQKLMASDSDTLELMKILEDPGDDAKNGSLVKDENKILLDALTRDGLEADQMLENHHDLLSSDPTKKTMDLGPNDKSPMISAQPAASQSIAEPPKPFIPEPEAPIDPLECKSRLLEHIENLQKWVDSTLNFIEVQIEALEEKFEWAPDTNDRDMHTSQTLLMVLNDLKAIRKLAALS</sequence>
<dbReference type="InterPro" id="IPR001965">
    <property type="entry name" value="Znf_PHD"/>
</dbReference>
<accession>A0ABD2WQE9</accession>
<comment type="caution">
    <text evidence="11">The sequence shown here is derived from an EMBL/GenBank/DDBJ whole genome shotgun (WGS) entry which is preliminary data.</text>
</comment>
<feature type="compositionally biased region" description="Basic and acidic residues" evidence="9">
    <location>
        <begin position="574"/>
        <end position="587"/>
    </location>
</feature>
<evidence type="ECO:0000256" key="5">
    <source>
        <dbReference type="ARBA" id="ARBA00022833"/>
    </source>
</evidence>
<evidence type="ECO:0000256" key="7">
    <source>
        <dbReference type="ARBA" id="ARBA00023242"/>
    </source>
</evidence>
<proteinExistence type="predicted"/>
<dbReference type="InterPro" id="IPR043449">
    <property type="entry name" value="PHF20-like"/>
</dbReference>
<evidence type="ECO:0000256" key="8">
    <source>
        <dbReference type="PROSITE-ProRule" id="PRU00309"/>
    </source>
</evidence>
<feature type="compositionally biased region" description="Polar residues" evidence="9">
    <location>
        <begin position="697"/>
        <end position="710"/>
    </location>
</feature>
<dbReference type="CDD" id="cd20386">
    <property type="entry name" value="Tudor_PHF20-like"/>
    <property type="match status" value="1"/>
</dbReference>
<dbReference type="InterPro" id="IPR002999">
    <property type="entry name" value="Tudor"/>
</dbReference>
<feature type="compositionally biased region" description="Basic and acidic residues" evidence="9">
    <location>
        <begin position="604"/>
        <end position="613"/>
    </location>
</feature>
<feature type="region of interest" description="Disordered" evidence="9">
    <location>
        <begin position="538"/>
        <end position="561"/>
    </location>
</feature>
<keyword evidence="4 8" id="KW-0863">Zinc-finger</keyword>
<evidence type="ECO:0000256" key="2">
    <source>
        <dbReference type="ARBA" id="ARBA00022723"/>
    </source>
</evidence>
<evidence type="ECO:0000313" key="12">
    <source>
        <dbReference type="Proteomes" id="UP001627154"/>
    </source>
</evidence>
<evidence type="ECO:0000256" key="3">
    <source>
        <dbReference type="ARBA" id="ARBA00022737"/>
    </source>
</evidence>
<dbReference type="Proteomes" id="UP001627154">
    <property type="component" value="Unassembled WGS sequence"/>
</dbReference>
<dbReference type="SUPFAM" id="SSF57716">
    <property type="entry name" value="Glucocorticoid receptor-like (DNA-binding domain)"/>
    <property type="match status" value="1"/>
</dbReference>
<dbReference type="GO" id="GO:0005634">
    <property type="term" value="C:nucleus"/>
    <property type="evidence" value="ECO:0007669"/>
    <property type="project" value="UniProtKB-SubCell"/>
</dbReference>
<dbReference type="PROSITE" id="PS00028">
    <property type="entry name" value="ZINC_FINGER_C2H2_1"/>
    <property type="match status" value="1"/>
</dbReference>
<reference evidence="11 12" key="1">
    <citation type="journal article" date="2024" name="bioRxiv">
        <title>A reference genome for Trichogramma kaykai: A tiny desert-dwelling parasitoid wasp with competing sex-ratio distorters.</title>
        <authorList>
            <person name="Culotta J."/>
            <person name="Lindsey A.R."/>
        </authorList>
    </citation>
    <scope>NUCLEOTIDE SEQUENCE [LARGE SCALE GENOMIC DNA]</scope>
    <source>
        <strain evidence="11 12">KSX58</strain>
    </source>
</reference>
<dbReference type="SUPFAM" id="SSF63748">
    <property type="entry name" value="Tudor/PWWP/MBT"/>
    <property type="match status" value="2"/>
</dbReference>
<keyword evidence="6 8" id="KW-0238">DNA-binding</keyword>
<dbReference type="SMART" id="SM00333">
    <property type="entry name" value="TUDOR"/>
    <property type="match status" value="2"/>
</dbReference>
<feature type="compositionally biased region" description="Low complexity" evidence="9">
    <location>
        <begin position="121"/>
        <end position="140"/>
    </location>
</feature>
<keyword evidence="3" id="KW-0677">Repeat</keyword>
<feature type="domain" description="THAP-type" evidence="10">
    <location>
        <begin position="8"/>
        <end position="93"/>
    </location>
</feature>
<name>A0ABD2WQE9_9HYME</name>
<dbReference type="SUPFAM" id="SSF57903">
    <property type="entry name" value="FYVE/PHD zinc finger"/>
    <property type="match status" value="1"/>
</dbReference>
<feature type="region of interest" description="Disordered" evidence="9">
    <location>
        <begin position="690"/>
        <end position="710"/>
    </location>
</feature>
<dbReference type="InterPro" id="IPR011011">
    <property type="entry name" value="Znf_FYVE_PHD"/>
</dbReference>
<dbReference type="Gene3D" id="2.30.30.140">
    <property type="match status" value="2"/>
</dbReference>
<feature type="compositionally biased region" description="Polar residues" evidence="9">
    <location>
        <begin position="362"/>
        <end position="377"/>
    </location>
</feature>
<keyword evidence="12" id="KW-1185">Reference proteome</keyword>
<dbReference type="GO" id="GO:0003677">
    <property type="term" value="F:DNA binding"/>
    <property type="evidence" value="ECO:0007669"/>
    <property type="project" value="UniProtKB-UniRule"/>
</dbReference>
<evidence type="ECO:0000256" key="9">
    <source>
        <dbReference type="SAM" id="MobiDB-lite"/>
    </source>
</evidence>
<dbReference type="SMART" id="SM00692">
    <property type="entry name" value="DM3"/>
    <property type="match status" value="1"/>
</dbReference>
<feature type="compositionally biased region" description="Polar residues" evidence="9">
    <location>
        <begin position="588"/>
        <end position="599"/>
    </location>
</feature>
<dbReference type="PROSITE" id="PS50950">
    <property type="entry name" value="ZF_THAP"/>
    <property type="match status" value="1"/>
</dbReference>
<dbReference type="GO" id="GO:0008270">
    <property type="term" value="F:zinc ion binding"/>
    <property type="evidence" value="ECO:0007669"/>
    <property type="project" value="UniProtKB-KW"/>
</dbReference>
<feature type="region of interest" description="Disordered" evidence="9">
    <location>
        <begin position="574"/>
        <end position="677"/>
    </location>
</feature>
<evidence type="ECO:0000259" key="10">
    <source>
        <dbReference type="PROSITE" id="PS50950"/>
    </source>
</evidence>
<dbReference type="SMART" id="SM00980">
    <property type="entry name" value="THAP"/>
    <property type="match status" value="1"/>
</dbReference>
<comment type="subcellular location">
    <subcellularLocation>
        <location evidence="1">Nucleus</location>
    </subcellularLocation>
</comment>
<gene>
    <name evidence="11" type="ORF">TKK_010737</name>
</gene>
<dbReference type="InterPro" id="IPR019786">
    <property type="entry name" value="Zinc_finger_PHD-type_CS"/>
</dbReference>
<dbReference type="InterPro" id="IPR006612">
    <property type="entry name" value="THAP_Znf"/>
</dbReference>
<feature type="region of interest" description="Disordered" evidence="9">
    <location>
        <begin position="117"/>
        <end position="140"/>
    </location>
</feature>
<dbReference type="InterPro" id="IPR013083">
    <property type="entry name" value="Znf_RING/FYVE/PHD"/>
</dbReference>
<feature type="region of interest" description="Disordered" evidence="9">
    <location>
        <begin position="157"/>
        <end position="213"/>
    </location>
</feature>
<feature type="region of interest" description="Disordered" evidence="9">
    <location>
        <begin position="362"/>
        <end position="387"/>
    </location>
</feature>
<keyword evidence="7" id="KW-0539">Nucleus</keyword>
<dbReference type="CDD" id="cd20104">
    <property type="entry name" value="MBT_PHF20L1-like"/>
    <property type="match status" value="1"/>
</dbReference>
<evidence type="ECO:0000256" key="6">
    <source>
        <dbReference type="ARBA" id="ARBA00023125"/>
    </source>
</evidence>
<dbReference type="PANTHER" id="PTHR15856:SF51">
    <property type="entry name" value="MBD-R2"/>
    <property type="match status" value="1"/>
</dbReference>
<dbReference type="EMBL" id="JBJJXI010000085">
    <property type="protein sequence ID" value="KAL3395120.1"/>
    <property type="molecule type" value="Genomic_DNA"/>
</dbReference>
<dbReference type="PROSITE" id="PS01359">
    <property type="entry name" value="ZF_PHD_1"/>
    <property type="match status" value="1"/>
</dbReference>
<dbReference type="SMART" id="SM00249">
    <property type="entry name" value="PHD"/>
    <property type="match status" value="1"/>
</dbReference>
<dbReference type="Pfam" id="PF20826">
    <property type="entry name" value="PHD_5"/>
    <property type="match status" value="1"/>
</dbReference>
<evidence type="ECO:0000256" key="1">
    <source>
        <dbReference type="ARBA" id="ARBA00004123"/>
    </source>
</evidence>
<keyword evidence="2" id="KW-0479">Metal-binding</keyword>
<dbReference type="PANTHER" id="PTHR15856">
    <property type="entry name" value="PHD FINGER PROTEIN 20-RELATED"/>
    <property type="match status" value="1"/>
</dbReference>